<dbReference type="InterPro" id="IPR050324">
    <property type="entry name" value="CDP-alcohol_PTase-I"/>
</dbReference>
<evidence type="ECO:0000256" key="14">
    <source>
        <dbReference type="ARBA" id="ARBA00023209"/>
    </source>
</evidence>
<keyword evidence="13 19" id="KW-0472">Membrane</keyword>
<keyword evidence="7" id="KW-1003">Cell membrane</keyword>
<dbReference type="EMBL" id="CP001087">
    <property type="protein sequence ID" value="ACN15840.1"/>
    <property type="molecule type" value="Genomic_DNA"/>
</dbReference>
<protein>
    <recommendedName>
        <fullName evidence="6 17">CDP-diacylglycerol--glycerol-3-phosphate 3-phosphatidyltransferase</fullName>
        <ecNumber evidence="5 17">2.7.8.5</ecNumber>
    </recommendedName>
</protein>
<dbReference type="KEGG" id="dat:HRM2_27500"/>
<evidence type="ECO:0000256" key="8">
    <source>
        <dbReference type="ARBA" id="ARBA00022516"/>
    </source>
</evidence>
<comment type="similarity">
    <text evidence="4 18">Belongs to the CDP-alcohol phosphatidyltransferase class-I family.</text>
</comment>
<evidence type="ECO:0000256" key="19">
    <source>
        <dbReference type="SAM" id="Phobius"/>
    </source>
</evidence>
<dbReference type="Gene3D" id="1.20.120.1760">
    <property type="match status" value="1"/>
</dbReference>
<dbReference type="PANTHER" id="PTHR14269:SF62">
    <property type="entry name" value="CDP-DIACYLGLYCEROL--GLYCEROL-3-PHOSPHATE 3-PHOSPHATIDYLTRANSFERASE 1, CHLOROPLASTIC"/>
    <property type="match status" value="1"/>
</dbReference>
<organism evidence="20 21">
    <name type="scientific">Desulforapulum autotrophicum (strain ATCC 43914 / DSM 3382 / VKM B-1955 / HRM2)</name>
    <name type="common">Desulfobacterium autotrophicum</name>
    <dbReference type="NCBI Taxonomy" id="177437"/>
    <lineage>
        <taxon>Bacteria</taxon>
        <taxon>Pseudomonadati</taxon>
        <taxon>Thermodesulfobacteriota</taxon>
        <taxon>Desulfobacteria</taxon>
        <taxon>Desulfobacterales</taxon>
        <taxon>Desulfobacteraceae</taxon>
        <taxon>Desulforapulum</taxon>
    </lineage>
</organism>
<evidence type="ECO:0000313" key="20">
    <source>
        <dbReference type="EMBL" id="ACN15840.1"/>
    </source>
</evidence>
<evidence type="ECO:0000256" key="15">
    <source>
        <dbReference type="ARBA" id="ARBA00023264"/>
    </source>
</evidence>
<dbReference type="InterPro" id="IPR004570">
    <property type="entry name" value="Phosphatidylglycerol_P_synth"/>
</dbReference>
<dbReference type="eggNOG" id="COG0558">
    <property type="taxonomic scope" value="Bacteria"/>
</dbReference>
<evidence type="ECO:0000313" key="21">
    <source>
        <dbReference type="Proteomes" id="UP000000442"/>
    </source>
</evidence>
<evidence type="ECO:0000256" key="12">
    <source>
        <dbReference type="ARBA" id="ARBA00023098"/>
    </source>
</evidence>
<evidence type="ECO:0000256" key="13">
    <source>
        <dbReference type="ARBA" id="ARBA00023136"/>
    </source>
</evidence>
<proteinExistence type="inferred from homology"/>
<dbReference type="PROSITE" id="PS00379">
    <property type="entry name" value="CDP_ALCOHOL_P_TRANSF"/>
    <property type="match status" value="1"/>
</dbReference>
<keyword evidence="12" id="KW-0443">Lipid metabolism</keyword>
<evidence type="ECO:0000256" key="2">
    <source>
        <dbReference type="ARBA" id="ARBA00004651"/>
    </source>
</evidence>
<dbReference type="EC" id="2.7.8.5" evidence="5 17"/>
<keyword evidence="9 18" id="KW-0808">Transferase</keyword>
<comment type="pathway">
    <text evidence="3">Phospholipid metabolism; phosphatidylglycerol biosynthesis; phosphatidylglycerol from CDP-diacylglycerol: step 1/2.</text>
</comment>
<evidence type="ECO:0000256" key="3">
    <source>
        <dbReference type="ARBA" id="ARBA00005042"/>
    </source>
</evidence>
<dbReference type="PIRSF" id="PIRSF000847">
    <property type="entry name" value="Phos_ph_gly_syn"/>
    <property type="match status" value="1"/>
</dbReference>
<dbReference type="STRING" id="177437.HRM2_27500"/>
<dbReference type="Pfam" id="PF01066">
    <property type="entry name" value="CDP-OH_P_transf"/>
    <property type="match status" value="1"/>
</dbReference>
<evidence type="ECO:0000256" key="10">
    <source>
        <dbReference type="ARBA" id="ARBA00022692"/>
    </source>
</evidence>
<evidence type="ECO:0000256" key="7">
    <source>
        <dbReference type="ARBA" id="ARBA00022475"/>
    </source>
</evidence>
<evidence type="ECO:0000256" key="6">
    <source>
        <dbReference type="ARBA" id="ARBA00014944"/>
    </source>
</evidence>
<evidence type="ECO:0000256" key="4">
    <source>
        <dbReference type="ARBA" id="ARBA00010441"/>
    </source>
</evidence>
<accession>C0QIA4</accession>
<evidence type="ECO:0000256" key="9">
    <source>
        <dbReference type="ARBA" id="ARBA00022679"/>
    </source>
</evidence>
<feature type="transmembrane region" description="Helical" evidence="19">
    <location>
        <begin position="153"/>
        <end position="177"/>
    </location>
</feature>
<dbReference type="Proteomes" id="UP000000442">
    <property type="component" value="Chromosome"/>
</dbReference>
<dbReference type="NCBIfam" id="TIGR00560">
    <property type="entry name" value="pgsA"/>
    <property type="match status" value="1"/>
</dbReference>
<dbReference type="InterPro" id="IPR000462">
    <property type="entry name" value="CDP-OH_P_trans"/>
</dbReference>
<dbReference type="GO" id="GO:0046474">
    <property type="term" value="P:glycerophospholipid biosynthetic process"/>
    <property type="evidence" value="ECO:0007669"/>
    <property type="project" value="TreeGrafter"/>
</dbReference>
<keyword evidence="10 19" id="KW-0812">Transmembrane</keyword>
<gene>
    <name evidence="20" type="primary">pgsA</name>
    <name evidence="20" type="ordered locus">HRM2_27500</name>
</gene>
<keyword evidence="11 19" id="KW-1133">Transmembrane helix</keyword>
<reference evidence="20 21" key="1">
    <citation type="journal article" date="2009" name="Environ. Microbiol.">
        <title>Genome sequence of Desulfobacterium autotrophicum HRM2, a marine sulfate reducer oxidizing organic carbon completely to carbon dioxide.</title>
        <authorList>
            <person name="Strittmatter A.W."/>
            <person name="Liesegang H."/>
            <person name="Rabus R."/>
            <person name="Decker I."/>
            <person name="Amann J."/>
            <person name="Andres S."/>
            <person name="Henne A."/>
            <person name="Fricke W.F."/>
            <person name="Martinez-Arias R."/>
            <person name="Bartels D."/>
            <person name="Goesmann A."/>
            <person name="Krause L."/>
            <person name="Puehler A."/>
            <person name="Klenk H.P."/>
            <person name="Richter M."/>
            <person name="Schuler M."/>
            <person name="Gloeckner F.O."/>
            <person name="Meyerdierks A."/>
            <person name="Gottschalk G."/>
            <person name="Amann R."/>
        </authorList>
    </citation>
    <scope>NUCLEOTIDE SEQUENCE [LARGE SCALE GENOMIC DNA]</scope>
    <source>
        <strain evidence="21">ATCC 43914 / DSM 3382 / HRM2</strain>
    </source>
</reference>
<sequence>MRRLMKIVMNPNFMTLSRIVATPILVGLLMYPGKMTAFLAALVFSLAAITDYFDGYLARKLGLVSTLGKILDPLADKLLVSSAFIMLVSLGFMPAWIACAIIGRELAVTGLRCVIIEQGEDVAASWLGKYKTGFQIACIIPLLIHYPYMGIDFHAIGMVLLYGALVFTLWSGADYFIRFRKLISF</sequence>
<evidence type="ECO:0000256" key="18">
    <source>
        <dbReference type="RuleBase" id="RU003750"/>
    </source>
</evidence>
<comment type="function">
    <text evidence="1">This protein catalyzes the committed step to the synthesis of the acidic phospholipids.</text>
</comment>
<dbReference type="GO" id="GO:0005886">
    <property type="term" value="C:plasma membrane"/>
    <property type="evidence" value="ECO:0007669"/>
    <property type="project" value="UniProtKB-SubCell"/>
</dbReference>
<evidence type="ECO:0000256" key="16">
    <source>
        <dbReference type="ARBA" id="ARBA00048586"/>
    </source>
</evidence>
<dbReference type="HOGENOM" id="CLU_051314_2_3_7"/>
<comment type="subcellular location">
    <subcellularLocation>
        <location evidence="2">Cell membrane</location>
        <topology evidence="2">Multi-pass membrane protein</topology>
    </subcellularLocation>
</comment>
<evidence type="ECO:0000256" key="11">
    <source>
        <dbReference type="ARBA" id="ARBA00022989"/>
    </source>
</evidence>
<dbReference type="AlphaFoldDB" id="C0QIA4"/>
<name>C0QIA4_DESAH</name>
<dbReference type="GO" id="GO:0008444">
    <property type="term" value="F:CDP-diacylglycerol-glycerol-3-phosphate 3-phosphatidyltransferase activity"/>
    <property type="evidence" value="ECO:0007669"/>
    <property type="project" value="UniProtKB-UniRule"/>
</dbReference>
<feature type="transmembrane region" description="Helical" evidence="19">
    <location>
        <begin position="78"/>
        <end position="103"/>
    </location>
</feature>
<comment type="catalytic activity">
    <reaction evidence="16">
        <text>a CDP-1,2-diacyl-sn-glycerol + sn-glycerol 3-phosphate = a 1,2-diacyl-sn-glycero-3-phospho-(1'-sn-glycero-3'-phosphate) + CMP + H(+)</text>
        <dbReference type="Rhea" id="RHEA:12593"/>
        <dbReference type="ChEBI" id="CHEBI:15378"/>
        <dbReference type="ChEBI" id="CHEBI:57597"/>
        <dbReference type="ChEBI" id="CHEBI:58332"/>
        <dbReference type="ChEBI" id="CHEBI:60110"/>
        <dbReference type="ChEBI" id="CHEBI:60377"/>
        <dbReference type="EC" id="2.7.8.5"/>
    </reaction>
</comment>
<keyword evidence="15" id="KW-1208">Phospholipid metabolism</keyword>
<dbReference type="PANTHER" id="PTHR14269">
    <property type="entry name" value="CDP-DIACYLGLYCEROL--GLYCEROL-3-PHOSPHATE 3-PHOSPHATIDYLTRANSFERASE-RELATED"/>
    <property type="match status" value="1"/>
</dbReference>
<dbReference type="FunFam" id="1.20.120.1760:FF:000004">
    <property type="entry name" value="CDP-diacylglycerol--glycerol-3-phosphate 3-phosphatidyltransferase"/>
    <property type="match status" value="1"/>
</dbReference>
<keyword evidence="21" id="KW-1185">Reference proteome</keyword>
<evidence type="ECO:0000256" key="1">
    <source>
        <dbReference type="ARBA" id="ARBA00003973"/>
    </source>
</evidence>
<keyword evidence="14" id="KW-0594">Phospholipid biosynthesis</keyword>
<keyword evidence="8" id="KW-0444">Lipid biosynthesis</keyword>
<evidence type="ECO:0000256" key="5">
    <source>
        <dbReference type="ARBA" id="ARBA00013170"/>
    </source>
</evidence>
<dbReference type="InterPro" id="IPR043130">
    <property type="entry name" value="CDP-OH_PTrfase_TM_dom"/>
</dbReference>
<evidence type="ECO:0000256" key="17">
    <source>
        <dbReference type="NCBIfam" id="TIGR00560"/>
    </source>
</evidence>
<dbReference type="InterPro" id="IPR048254">
    <property type="entry name" value="CDP_ALCOHOL_P_TRANSF_CS"/>
</dbReference>